<feature type="compositionally biased region" description="Low complexity" evidence="2">
    <location>
        <begin position="606"/>
        <end position="627"/>
    </location>
</feature>
<organism evidence="4 5">
    <name type="scientific">Streptomyces thermolilacinus SPC6</name>
    <dbReference type="NCBI Taxonomy" id="1306406"/>
    <lineage>
        <taxon>Bacteria</taxon>
        <taxon>Bacillati</taxon>
        <taxon>Actinomycetota</taxon>
        <taxon>Actinomycetes</taxon>
        <taxon>Kitasatosporales</taxon>
        <taxon>Streptomycetaceae</taxon>
        <taxon>Streptomyces</taxon>
    </lineage>
</organism>
<dbReference type="InterPro" id="IPR056823">
    <property type="entry name" value="TEN-like_YD-shell"/>
</dbReference>
<dbReference type="InterPro" id="IPR031325">
    <property type="entry name" value="RHS_repeat"/>
</dbReference>
<evidence type="ECO:0000313" key="4">
    <source>
        <dbReference type="EMBL" id="OEJ94264.1"/>
    </source>
</evidence>
<dbReference type="NCBIfam" id="TIGR03696">
    <property type="entry name" value="Rhs_assc_core"/>
    <property type="match status" value="1"/>
</dbReference>
<dbReference type="InterPro" id="IPR050708">
    <property type="entry name" value="T6SS_VgrG/RHS"/>
</dbReference>
<evidence type="ECO:0000259" key="3">
    <source>
        <dbReference type="Pfam" id="PF25023"/>
    </source>
</evidence>
<protein>
    <recommendedName>
        <fullName evidence="3">Teneurin-like YD-shell domain-containing protein</fullName>
    </recommendedName>
</protein>
<keyword evidence="1" id="KW-0677">Repeat</keyword>
<dbReference type="Pfam" id="PF25023">
    <property type="entry name" value="TEN_YD-shell"/>
    <property type="match status" value="1"/>
</dbReference>
<feature type="domain" description="Teneurin-like YD-shell" evidence="3">
    <location>
        <begin position="252"/>
        <end position="509"/>
    </location>
</feature>
<dbReference type="AlphaFoldDB" id="A0A1D3DPL0"/>
<dbReference type="InterPro" id="IPR006530">
    <property type="entry name" value="YD"/>
</dbReference>
<dbReference type="Proteomes" id="UP000095329">
    <property type="component" value="Unassembled WGS sequence"/>
</dbReference>
<feature type="region of interest" description="Disordered" evidence="2">
    <location>
        <begin position="441"/>
        <end position="461"/>
    </location>
</feature>
<feature type="region of interest" description="Disordered" evidence="2">
    <location>
        <begin position="606"/>
        <end position="698"/>
    </location>
</feature>
<dbReference type="Pfam" id="PF05593">
    <property type="entry name" value="RHS_repeat"/>
    <property type="match status" value="2"/>
</dbReference>
<name>A0A1D3DPL0_9ACTN</name>
<keyword evidence="5" id="KW-1185">Reference proteome</keyword>
<feature type="compositionally biased region" description="Pro residues" evidence="2">
    <location>
        <begin position="671"/>
        <end position="680"/>
    </location>
</feature>
<dbReference type="eggNOG" id="COG3209">
    <property type="taxonomic scope" value="Bacteria"/>
</dbReference>
<dbReference type="PANTHER" id="PTHR32305">
    <property type="match status" value="1"/>
</dbReference>
<dbReference type="InterPro" id="IPR022385">
    <property type="entry name" value="Rhs_assc_core"/>
</dbReference>
<evidence type="ECO:0000256" key="1">
    <source>
        <dbReference type="ARBA" id="ARBA00022737"/>
    </source>
</evidence>
<dbReference type="Gene3D" id="2.180.10.10">
    <property type="entry name" value="RHS repeat-associated core"/>
    <property type="match status" value="1"/>
</dbReference>
<reference evidence="4 5" key="1">
    <citation type="journal article" date="2013" name="Genome Announc.">
        <title>Genome Sequence of Streptomyces violaceusniger Strain SPC6, a Halotolerant Streptomycete That Exhibits Rapid Growth and Development.</title>
        <authorList>
            <person name="Chen X."/>
            <person name="Zhang B."/>
            <person name="Zhang W."/>
            <person name="Wu X."/>
            <person name="Zhang M."/>
            <person name="Chen T."/>
            <person name="Liu G."/>
            <person name="Dyson P."/>
        </authorList>
    </citation>
    <scope>NUCLEOTIDE SEQUENCE [LARGE SCALE GENOMIC DNA]</scope>
    <source>
        <strain evidence="4 5">SPC6</strain>
    </source>
</reference>
<comment type="caution">
    <text evidence="4">The sequence shown here is derived from an EMBL/GenBank/DDBJ whole genome shotgun (WGS) entry which is preliminary data.</text>
</comment>
<dbReference type="NCBIfam" id="TIGR01643">
    <property type="entry name" value="YD_repeat_2x"/>
    <property type="match status" value="2"/>
</dbReference>
<dbReference type="EMBL" id="ASHX02000001">
    <property type="protein sequence ID" value="OEJ94264.1"/>
    <property type="molecule type" value="Genomic_DNA"/>
</dbReference>
<sequence length="698" mass="72658">MVEPVKDGESITTTFGYDATGNRTRLTDGRGNTTVYTFNAWGMPEATIEPATSAHPAAADRTWTTVYDAAGRSVADLLPGGVKRQRSYDGLDRLVRETGTGAEATTIDRVFTYDLAGRMTAAGTHDAAQRNTYAYNDRGQLLRADGPAGSSRYTYGDDGNMTARTDGAGTTAYGYDVAGRLSLTDDPVTGARTVMSYDAAGRVTAEEYRRPTADGSGWSAEGTRAYTYDALGRLAEDRTVSSAGTTPLARLAYGYDADGRLVRKETEGTAGPGVQTYAYDLAGRMTSATNGATTTPYAWDAAGNRTLAGAAAAAQYDERNRLLSDGTSTYTYTARGTLASVQPSGGSARTLTFDAFERKVADGTATYLYDSLDRMASRDGTAFVYDGGSNNLVSDGASSYTRTPGGTLVAAATGTTRQRLLTDQHTDVVAALTADGTAVSGSTSYDPFGKPQAESGTTPSLGYQSGYTDPANGDINMAARWYQPGTGAFASRDTWLLDPTQSSGRAHRYSYGFGSPLNGTDPTGHIFPLVIGGVALWKAAAALGGATVITAGAYGAAEWASNRDWSWPSSSSSSSSSSSRGGLYDLGNAGAASAAAAAMSAAATRFGAGSSGSSATSSRGGSSSRSAWYPKTRQYGNGSWTYRAAQPQPRVITSPPRPPIPQNPNKGKHPVPAPTRPTPKPDWGIKPGAGSHRTDGSS</sequence>
<proteinExistence type="predicted"/>
<dbReference type="PANTHER" id="PTHR32305:SF15">
    <property type="entry name" value="PROTEIN RHSA-RELATED"/>
    <property type="match status" value="1"/>
</dbReference>
<evidence type="ECO:0000256" key="2">
    <source>
        <dbReference type="SAM" id="MobiDB-lite"/>
    </source>
</evidence>
<dbReference type="STRING" id="1306406.J116_007070"/>
<evidence type="ECO:0000313" key="5">
    <source>
        <dbReference type="Proteomes" id="UP000095329"/>
    </source>
</evidence>
<gene>
    <name evidence="4" type="ORF">J116_007070</name>
</gene>
<accession>A0A1D3DPL0</accession>